<dbReference type="PANTHER" id="PTHR48104:SF30">
    <property type="entry name" value="METACASPASE-1"/>
    <property type="match status" value="1"/>
</dbReference>
<feature type="domain" description="Peptidase C14 caspase" evidence="2">
    <location>
        <begin position="48"/>
        <end position="302"/>
    </location>
</feature>
<accession>A0ABT3L1P9</accession>
<evidence type="ECO:0000313" key="4">
    <source>
        <dbReference type="Proteomes" id="UP001526426"/>
    </source>
</evidence>
<sequence>MGLDRRTFLQGLGLGLLTWGGQWMVSPKAKAFPLGNAYAQGLATPTGRKLALLVGIDQYPYKSPLQGCGTDVALQRELLVHRFGFQRGDIVSLLNQEATRENIESAFSEHLIQQAKEGDRVVFHFSGYGSQVRLPGTTEEGELLVRSLVPADGVIATKGEPAVNDLLEETLILLARSLSTRHVTLVLDTSYASNGPELRGNLRSRSSPSEPAKRPSPEELAFQEQLRLLRSAGRSATPLNWGKSSFPGFILTAAAHDQPALESQWNGFSAGLFTYALTQYLWESTPPSTLYISLTRATETLRPLTTQQPQGIGTFSGNPPLVYDLPLQPTFGAEGAIIAIDEEQNMVQLTLGGLPAGVLDVCGNSRFWVVEGEITPETPQVQIRSRNGLKAKAKGVDSPATALKVGQWVQEAIRVLPRHIGLVVALDNALQRIERVDATSAFANIKVVSSVVTAGEQRADCLFGKAKSPHPVTVAMTDLQPLDRPPTKGYELFSVGNLPIPNTLGMADEAVRSAVNRLIPHLKTLLAGKLWGLMVNEGSSRLGVTVRFQLLQPQPMTLLERSTGRYLGGVMSQNAPNLADRTSTLVTLPVGGKLECQLVNQGDRKLYVLLVGLDPLGNPLVLYTPALSSLSDPNYNAIESNSLQIEAGQTLTLPRTPSNLNWFITGSTGVVELFTLFSTEPFSETLTLLTSLANKGEGDRFVELPNPQEVAQAILQDIHNASAVSPDILSSPTDFYALNVETWAGLHFVLQVV</sequence>
<dbReference type="RefSeq" id="WP_265263114.1">
    <property type="nucleotide sequence ID" value="NZ_JAIHOM010000013.1"/>
</dbReference>
<comment type="caution">
    <text evidence="3">The sequence shown here is derived from an EMBL/GenBank/DDBJ whole genome shotgun (WGS) entry which is preliminary data.</text>
</comment>
<protein>
    <submittedName>
        <fullName evidence="3">Caspase family protein</fullName>
    </submittedName>
</protein>
<dbReference type="InterPro" id="IPR029030">
    <property type="entry name" value="Caspase-like_dom_sf"/>
</dbReference>
<dbReference type="Proteomes" id="UP001526426">
    <property type="component" value="Unassembled WGS sequence"/>
</dbReference>
<dbReference type="InterPro" id="IPR050452">
    <property type="entry name" value="Metacaspase"/>
</dbReference>
<proteinExistence type="predicted"/>
<evidence type="ECO:0000313" key="3">
    <source>
        <dbReference type="EMBL" id="MCW6035428.1"/>
    </source>
</evidence>
<evidence type="ECO:0000256" key="1">
    <source>
        <dbReference type="SAM" id="MobiDB-lite"/>
    </source>
</evidence>
<feature type="region of interest" description="Disordered" evidence="1">
    <location>
        <begin position="197"/>
        <end position="219"/>
    </location>
</feature>
<dbReference type="InterPro" id="IPR011189">
    <property type="entry name" value="UCP_caspase_lke"/>
</dbReference>
<evidence type="ECO:0000259" key="2">
    <source>
        <dbReference type="Pfam" id="PF00656"/>
    </source>
</evidence>
<dbReference type="InterPro" id="IPR011600">
    <property type="entry name" value="Pept_C14_caspase"/>
</dbReference>
<dbReference type="PROSITE" id="PS51318">
    <property type="entry name" value="TAT"/>
    <property type="match status" value="1"/>
</dbReference>
<dbReference type="SUPFAM" id="SSF52129">
    <property type="entry name" value="Caspase-like"/>
    <property type="match status" value="1"/>
</dbReference>
<dbReference type="Pfam" id="PF00656">
    <property type="entry name" value="Peptidase_C14"/>
    <property type="match status" value="1"/>
</dbReference>
<keyword evidence="4" id="KW-1185">Reference proteome</keyword>
<dbReference type="InterPro" id="IPR006311">
    <property type="entry name" value="TAT_signal"/>
</dbReference>
<dbReference type="Gene3D" id="3.40.50.1460">
    <property type="match status" value="1"/>
</dbReference>
<name>A0ABT3L1P9_9CYAN</name>
<dbReference type="PIRSF" id="PIRSF007398">
    <property type="entry name" value="Sll0148_caspase"/>
    <property type="match status" value="1"/>
</dbReference>
<reference evidence="3 4" key="1">
    <citation type="submission" date="2021-08" db="EMBL/GenBank/DDBJ databases">
        <title>Draft genome sequence of Spirulina subsalsa with high tolerance to salinity and hype-accumulation of phycocyanin.</title>
        <authorList>
            <person name="Pei H."/>
            <person name="Jiang L."/>
        </authorList>
    </citation>
    <scope>NUCLEOTIDE SEQUENCE [LARGE SCALE GENOMIC DNA]</scope>
    <source>
        <strain evidence="3 4">FACHB-351</strain>
    </source>
</reference>
<dbReference type="PANTHER" id="PTHR48104">
    <property type="entry name" value="METACASPASE-4"/>
    <property type="match status" value="1"/>
</dbReference>
<dbReference type="EMBL" id="JAIHOM010000013">
    <property type="protein sequence ID" value="MCW6035428.1"/>
    <property type="molecule type" value="Genomic_DNA"/>
</dbReference>
<organism evidence="3 4">
    <name type="scientific">Spirulina subsalsa FACHB-351</name>
    <dbReference type="NCBI Taxonomy" id="234711"/>
    <lineage>
        <taxon>Bacteria</taxon>
        <taxon>Bacillati</taxon>
        <taxon>Cyanobacteriota</taxon>
        <taxon>Cyanophyceae</taxon>
        <taxon>Spirulinales</taxon>
        <taxon>Spirulinaceae</taxon>
        <taxon>Spirulina</taxon>
    </lineage>
</organism>
<gene>
    <name evidence="3" type="ORF">K4A83_03940</name>
</gene>